<proteinExistence type="predicted"/>
<comment type="caution">
    <text evidence="2">The sequence shown here is derived from an EMBL/GenBank/DDBJ whole genome shotgun (WGS) entry which is preliminary data.</text>
</comment>
<protein>
    <submittedName>
        <fullName evidence="2">Uncharacterized protein</fullName>
    </submittedName>
</protein>
<dbReference type="AlphaFoldDB" id="A0AAV5B0Q7"/>
<dbReference type="EMBL" id="BQKA01000050">
    <property type="protein sequence ID" value="GJM51288.1"/>
    <property type="molecule type" value="Genomic_DNA"/>
</dbReference>
<sequence length="136" mass="15868">MVHALLYLIIEVYGITRFYLFGDRGFFDFVMKFSFLKMTGKYAVMSYVLGQFIPFHKFPKPVTMILCLLYPAGTFLQILDTIWRHYSGAEGYFRKIMPLSEKIMEQLPMFIVQLIIGITLGFLLAKTSETRKILNN</sequence>
<evidence type="ECO:0000313" key="2">
    <source>
        <dbReference type="EMBL" id="GJM51288.1"/>
    </source>
</evidence>
<keyword evidence="5" id="KW-1185">Reference proteome</keyword>
<evidence type="ECO:0000256" key="1">
    <source>
        <dbReference type="SAM" id="Phobius"/>
    </source>
</evidence>
<dbReference type="Proteomes" id="UP001207736">
    <property type="component" value="Unassembled WGS sequence"/>
</dbReference>
<name>A0AAV5B0Q7_9FLAO</name>
<evidence type="ECO:0000313" key="3">
    <source>
        <dbReference type="EMBL" id="GJM53295.1"/>
    </source>
</evidence>
<keyword evidence="1" id="KW-1133">Transmembrane helix</keyword>
<dbReference type="Proteomes" id="UP001208692">
    <property type="component" value="Unassembled WGS sequence"/>
</dbReference>
<reference evidence="2 5" key="1">
    <citation type="submission" date="2021-11" db="EMBL/GenBank/DDBJ databases">
        <title>Draft genome sequence of Capnocytophaga sp. strain KC07075 isolated from cat oral cavity.</title>
        <authorList>
            <person name="Suzuki M."/>
            <person name="Imaoka K."/>
            <person name="Kimura M."/>
            <person name="Morikawa S."/>
            <person name="Maeda K."/>
        </authorList>
    </citation>
    <scope>NUCLEOTIDE SEQUENCE</scope>
    <source>
        <strain evidence="2">KC07075</strain>
        <strain evidence="3 5">KC07079</strain>
    </source>
</reference>
<feature type="transmembrane region" description="Helical" evidence="1">
    <location>
        <begin position="106"/>
        <end position="125"/>
    </location>
</feature>
<organism evidence="2 4">
    <name type="scientific">Capnocytophaga catalasegens</name>
    <dbReference type="NCBI Taxonomy" id="1004260"/>
    <lineage>
        <taxon>Bacteria</taxon>
        <taxon>Pseudomonadati</taxon>
        <taxon>Bacteroidota</taxon>
        <taxon>Flavobacteriia</taxon>
        <taxon>Flavobacteriales</taxon>
        <taxon>Flavobacteriaceae</taxon>
        <taxon>Capnocytophaga</taxon>
    </lineage>
</organism>
<accession>A0AAV5B0Q7</accession>
<keyword evidence="1" id="KW-0472">Membrane</keyword>
<keyword evidence="1" id="KW-0812">Transmembrane</keyword>
<evidence type="ECO:0000313" key="5">
    <source>
        <dbReference type="Proteomes" id="UP001208692"/>
    </source>
</evidence>
<dbReference type="EMBL" id="BQKB01000031">
    <property type="protein sequence ID" value="GJM53295.1"/>
    <property type="molecule type" value="Genomic_DNA"/>
</dbReference>
<gene>
    <name evidence="2" type="ORF">RCZ15_22610</name>
    <name evidence="3" type="ORF">RCZ16_16120</name>
</gene>
<feature type="transmembrane region" description="Helical" evidence="1">
    <location>
        <begin position="30"/>
        <end position="50"/>
    </location>
</feature>
<evidence type="ECO:0000313" key="4">
    <source>
        <dbReference type="Proteomes" id="UP001207736"/>
    </source>
</evidence>